<dbReference type="PROSITE" id="PS01295">
    <property type="entry name" value="ISPD"/>
    <property type="match status" value="1"/>
</dbReference>
<evidence type="ECO:0000256" key="1">
    <source>
        <dbReference type="ARBA" id="ARBA00001282"/>
    </source>
</evidence>
<evidence type="ECO:0000256" key="5">
    <source>
        <dbReference type="ARBA" id="ARBA00022695"/>
    </source>
</evidence>
<dbReference type="GO" id="GO:0016779">
    <property type="term" value="F:nucleotidyltransferase activity"/>
    <property type="evidence" value="ECO:0007669"/>
    <property type="project" value="UniProtKB-KW"/>
</dbReference>
<sequence length="246" mass="24904">MTSAAVLTSAGSGTRLGLDVPKGLVELAGETLVVRAARGLADAACLSSVVVTVPAATLDAFTAQFPGGVVPGRAVPVRVVPGGTTRQASVAAGLAALDDDVDVVLVHDAARCLTPPALTAAVEAAVRSGRRAVVPALPVTDTVKHVGPRGDQEPDGAEPVLATVDRGDLRAVQTPQGFDRALLDAAHRAGAHRGAAEGSAVSDDAGLVEALGEPVWVVPGDERALKITTPRDLAVAEVLLRERSLR</sequence>
<proteinExistence type="inferred from homology"/>
<evidence type="ECO:0000256" key="7">
    <source>
        <dbReference type="HAMAP-Rule" id="MF_00108"/>
    </source>
</evidence>
<organism evidence="8 9">
    <name type="scientific">Georgenia halophila</name>
    <dbReference type="NCBI Taxonomy" id="620889"/>
    <lineage>
        <taxon>Bacteria</taxon>
        <taxon>Bacillati</taxon>
        <taxon>Actinomycetota</taxon>
        <taxon>Actinomycetes</taxon>
        <taxon>Micrococcales</taxon>
        <taxon>Bogoriellaceae</taxon>
        <taxon>Georgenia</taxon>
    </lineage>
</organism>
<feature type="site" description="Positions MEP for the nucleophilic attack" evidence="7">
    <location>
        <position position="166"/>
    </location>
</feature>
<evidence type="ECO:0000313" key="8">
    <source>
        <dbReference type="EMBL" id="GAA4414572.1"/>
    </source>
</evidence>
<dbReference type="InterPro" id="IPR001228">
    <property type="entry name" value="IspD"/>
</dbReference>
<feature type="site" description="Positions MEP for the nucleophilic attack" evidence="7">
    <location>
        <position position="226"/>
    </location>
</feature>
<keyword evidence="9" id="KW-1185">Reference proteome</keyword>
<comment type="catalytic activity">
    <reaction evidence="1 7">
        <text>2-C-methyl-D-erythritol 4-phosphate + CTP + H(+) = 4-CDP-2-C-methyl-D-erythritol + diphosphate</text>
        <dbReference type="Rhea" id="RHEA:13429"/>
        <dbReference type="ChEBI" id="CHEBI:15378"/>
        <dbReference type="ChEBI" id="CHEBI:33019"/>
        <dbReference type="ChEBI" id="CHEBI:37563"/>
        <dbReference type="ChEBI" id="CHEBI:57823"/>
        <dbReference type="ChEBI" id="CHEBI:58262"/>
        <dbReference type="EC" id="2.7.7.60"/>
    </reaction>
</comment>
<dbReference type="SUPFAM" id="SSF53448">
    <property type="entry name" value="Nucleotide-diphospho-sugar transferases"/>
    <property type="match status" value="1"/>
</dbReference>
<evidence type="ECO:0000256" key="2">
    <source>
        <dbReference type="ARBA" id="ARBA00004787"/>
    </source>
</evidence>
<name>A0ABP8KSK5_9MICO</name>
<feature type="site" description="Transition state stabilizer" evidence="7">
    <location>
        <position position="15"/>
    </location>
</feature>
<keyword evidence="4 7" id="KW-0808">Transferase</keyword>
<keyword evidence="6 7" id="KW-0414">Isoprene biosynthesis</keyword>
<evidence type="ECO:0000256" key="3">
    <source>
        <dbReference type="ARBA" id="ARBA00009789"/>
    </source>
</evidence>
<feature type="site" description="Transition state stabilizer" evidence="7">
    <location>
        <position position="22"/>
    </location>
</feature>
<dbReference type="PANTHER" id="PTHR32125:SF4">
    <property type="entry name" value="2-C-METHYL-D-ERYTHRITOL 4-PHOSPHATE CYTIDYLYLTRANSFERASE, CHLOROPLASTIC"/>
    <property type="match status" value="1"/>
</dbReference>
<dbReference type="EMBL" id="BAABGN010000001">
    <property type="protein sequence ID" value="GAA4414572.1"/>
    <property type="molecule type" value="Genomic_DNA"/>
</dbReference>
<dbReference type="RefSeq" id="WP_345214437.1">
    <property type="nucleotide sequence ID" value="NZ_BAABGN010000001.1"/>
</dbReference>
<comment type="similarity">
    <text evidence="3 7">Belongs to the IspD/TarI cytidylyltransferase family. IspD subfamily.</text>
</comment>
<comment type="caution">
    <text evidence="8">The sequence shown here is derived from an EMBL/GenBank/DDBJ whole genome shotgun (WGS) entry which is preliminary data.</text>
</comment>
<dbReference type="InterPro" id="IPR018294">
    <property type="entry name" value="ISPD_synthase_CS"/>
</dbReference>
<dbReference type="NCBIfam" id="TIGR00453">
    <property type="entry name" value="ispD"/>
    <property type="match status" value="1"/>
</dbReference>
<dbReference type="InterPro" id="IPR029044">
    <property type="entry name" value="Nucleotide-diphossugar_trans"/>
</dbReference>
<dbReference type="PANTHER" id="PTHR32125">
    <property type="entry name" value="2-C-METHYL-D-ERYTHRITOL 4-PHOSPHATE CYTIDYLYLTRANSFERASE, CHLOROPLASTIC"/>
    <property type="match status" value="1"/>
</dbReference>
<protein>
    <recommendedName>
        <fullName evidence="7">2-C-methyl-D-erythritol 4-phosphate cytidylyltransferase</fullName>
        <ecNumber evidence="7">2.7.7.60</ecNumber>
    </recommendedName>
    <alternativeName>
        <fullName evidence="7">4-diphosphocytidyl-2C-methyl-D-erythritol synthase</fullName>
    </alternativeName>
    <alternativeName>
        <fullName evidence="7">MEP cytidylyltransferase</fullName>
        <shortName evidence="7">MCT</shortName>
    </alternativeName>
</protein>
<accession>A0ABP8KSK5</accession>
<dbReference type="Gene3D" id="3.90.550.10">
    <property type="entry name" value="Spore Coat Polysaccharide Biosynthesis Protein SpsA, Chain A"/>
    <property type="match status" value="1"/>
</dbReference>
<comment type="function">
    <text evidence="7">Catalyzes the formation of 4-diphosphocytidyl-2-C-methyl-D-erythritol from CTP and 2-C-methyl-D-erythritol 4-phosphate (MEP).</text>
</comment>
<dbReference type="Proteomes" id="UP001500622">
    <property type="component" value="Unassembled WGS sequence"/>
</dbReference>
<evidence type="ECO:0000256" key="6">
    <source>
        <dbReference type="ARBA" id="ARBA00023229"/>
    </source>
</evidence>
<keyword evidence="5 7" id="KW-0548">Nucleotidyltransferase</keyword>
<evidence type="ECO:0000256" key="4">
    <source>
        <dbReference type="ARBA" id="ARBA00022679"/>
    </source>
</evidence>
<dbReference type="InterPro" id="IPR050088">
    <property type="entry name" value="IspD/TarI_cytidylyltransf_bact"/>
</dbReference>
<dbReference type="InterPro" id="IPR034683">
    <property type="entry name" value="IspD/TarI"/>
</dbReference>
<dbReference type="HAMAP" id="MF_00108">
    <property type="entry name" value="IspD"/>
    <property type="match status" value="1"/>
</dbReference>
<gene>
    <name evidence="8" type="primary">ispD_1</name>
    <name evidence="7" type="synonym">ispD</name>
    <name evidence="8" type="ORF">GCM10023169_00060</name>
</gene>
<dbReference type="Pfam" id="PF01128">
    <property type="entry name" value="IspD"/>
    <property type="match status" value="1"/>
</dbReference>
<dbReference type="EC" id="2.7.7.60" evidence="7"/>
<reference evidence="9" key="1">
    <citation type="journal article" date="2019" name="Int. J. Syst. Evol. Microbiol.">
        <title>The Global Catalogue of Microorganisms (GCM) 10K type strain sequencing project: providing services to taxonomists for standard genome sequencing and annotation.</title>
        <authorList>
            <consortium name="The Broad Institute Genomics Platform"/>
            <consortium name="The Broad Institute Genome Sequencing Center for Infectious Disease"/>
            <person name="Wu L."/>
            <person name="Ma J."/>
        </authorList>
    </citation>
    <scope>NUCLEOTIDE SEQUENCE [LARGE SCALE GENOMIC DNA]</scope>
    <source>
        <strain evidence="9">JCM 17810</strain>
    </source>
</reference>
<comment type="pathway">
    <text evidence="2 7">Isoprenoid biosynthesis; isopentenyl diphosphate biosynthesis via DXP pathway; isopentenyl diphosphate from 1-deoxy-D-xylulose 5-phosphate: step 2/6.</text>
</comment>
<evidence type="ECO:0000313" key="9">
    <source>
        <dbReference type="Proteomes" id="UP001500622"/>
    </source>
</evidence>